<dbReference type="Pfam" id="PF04932">
    <property type="entry name" value="Wzy_C"/>
    <property type="match status" value="1"/>
</dbReference>
<keyword evidence="3 5" id="KW-1133">Transmembrane helix</keyword>
<evidence type="ECO:0000256" key="1">
    <source>
        <dbReference type="ARBA" id="ARBA00004141"/>
    </source>
</evidence>
<feature type="transmembrane region" description="Helical" evidence="5">
    <location>
        <begin position="61"/>
        <end position="82"/>
    </location>
</feature>
<feature type="transmembrane region" description="Helical" evidence="5">
    <location>
        <begin position="342"/>
        <end position="360"/>
    </location>
</feature>
<reference evidence="7 8" key="1">
    <citation type="submission" date="2012-05" db="EMBL/GenBank/DDBJ databases">
        <authorList>
            <person name="Weinstock G."/>
            <person name="Sodergren E."/>
            <person name="Lobos E.A."/>
            <person name="Fulton L."/>
            <person name="Fulton R."/>
            <person name="Courtney L."/>
            <person name="Fronick C."/>
            <person name="O'Laughlin M."/>
            <person name="Godfrey J."/>
            <person name="Wilson R.M."/>
            <person name="Miner T."/>
            <person name="Farmer C."/>
            <person name="Delehaunty K."/>
            <person name="Cordes M."/>
            <person name="Minx P."/>
            <person name="Tomlinson C."/>
            <person name="Chen J."/>
            <person name="Wollam A."/>
            <person name="Pepin K.H."/>
            <person name="Bhonagiri V."/>
            <person name="Zhang X."/>
            <person name="Suruliraj S."/>
            <person name="Warren W."/>
            <person name="Mitreva M."/>
            <person name="Mardis E.R."/>
            <person name="Wilson R.K."/>
        </authorList>
    </citation>
    <scope>NUCLEOTIDE SEQUENCE [LARGE SCALE GENOMIC DNA]</scope>
    <source>
        <strain evidence="7 8">DSM 1785</strain>
    </source>
</reference>
<evidence type="ECO:0000259" key="6">
    <source>
        <dbReference type="Pfam" id="PF04932"/>
    </source>
</evidence>
<dbReference type="STRING" id="545697.HMPREF0216_03103"/>
<keyword evidence="2 5" id="KW-0812">Transmembrane</keyword>
<name>L1Q405_9CLOT</name>
<feature type="transmembrane region" description="Helical" evidence="5">
    <location>
        <begin position="36"/>
        <end position="55"/>
    </location>
</feature>
<dbReference type="AlphaFoldDB" id="L1Q405"/>
<gene>
    <name evidence="7" type="ORF">HMPREF0216_03103</name>
</gene>
<feature type="transmembrane region" description="Helical" evidence="5">
    <location>
        <begin position="318"/>
        <end position="336"/>
    </location>
</feature>
<feature type="transmembrane region" description="Helical" evidence="5">
    <location>
        <begin position="198"/>
        <end position="219"/>
    </location>
</feature>
<organism evidence="7 8">
    <name type="scientific">Clostridium celatum DSM 1785</name>
    <dbReference type="NCBI Taxonomy" id="545697"/>
    <lineage>
        <taxon>Bacteria</taxon>
        <taxon>Bacillati</taxon>
        <taxon>Bacillota</taxon>
        <taxon>Clostridia</taxon>
        <taxon>Eubacteriales</taxon>
        <taxon>Clostridiaceae</taxon>
        <taxon>Clostridium</taxon>
    </lineage>
</organism>
<evidence type="ECO:0000256" key="3">
    <source>
        <dbReference type="ARBA" id="ARBA00022989"/>
    </source>
</evidence>
<feature type="transmembrane region" description="Helical" evidence="5">
    <location>
        <begin position="240"/>
        <end position="261"/>
    </location>
</feature>
<dbReference type="eggNOG" id="COG3307">
    <property type="taxonomic scope" value="Bacteria"/>
</dbReference>
<keyword evidence="4 5" id="KW-0472">Membrane</keyword>
<feature type="transmembrane region" description="Helical" evidence="5">
    <location>
        <begin position="130"/>
        <end position="147"/>
    </location>
</feature>
<keyword evidence="8" id="KW-1185">Reference proteome</keyword>
<sequence>MVFFIIMIVFSPFTAVIPAIYAGKLLFAKKLKIEKNYWSIGLFLLFCYSVFSAVINKSILSLLASIGLFLYFAISILFQNYFIKMVRINNALKLLVYLTMLTAITAIIEKLAFILMGFPNHRVFSTFGNPNMAGGWFASMLLVAIYLKSVKTNKKYFDIYNVAMILIAIALILTESSGAFIALIGSLFIYYLLRKDKNFKSTLLGTLCIAIVAVVFLWVQSKMSSVTPIGEIKVSFSSRYDVWLGSIKMFTEKPIVGWGFLGTLEHGIDYNYRNGNAIHSHNLWLTFLVSGGVVALGIYIYIKYNLFRDIIKLYKSRNIMVPLIVSLNTMVIIQGLVDCPLYAPQLGILFIATGAITYNLSCNKISKKHISKKNINVKCKIRKVSKNGEDRIAI</sequence>
<dbReference type="OrthoDB" id="2986203at2"/>
<proteinExistence type="predicted"/>
<dbReference type="PANTHER" id="PTHR37422">
    <property type="entry name" value="TEICHURONIC ACID BIOSYNTHESIS PROTEIN TUAE"/>
    <property type="match status" value="1"/>
</dbReference>
<dbReference type="PANTHER" id="PTHR37422:SF13">
    <property type="entry name" value="LIPOPOLYSACCHARIDE BIOSYNTHESIS PROTEIN PA4999-RELATED"/>
    <property type="match status" value="1"/>
</dbReference>
<dbReference type="InterPro" id="IPR007016">
    <property type="entry name" value="O-antigen_ligase-rel_domated"/>
</dbReference>
<evidence type="ECO:0000256" key="2">
    <source>
        <dbReference type="ARBA" id="ARBA00022692"/>
    </source>
</evidence>
<dbReference type="InterPro" id="IPR051533">
    <property type="entry name" value="WaaL-like"/>
</dbReference>
<protein>
    <submittedName>
        <fullName evidence="7">O-antigen polymerase</fullName>
    </submittedName>
</protein>
<feature type="domain" description="O-antigen ligase-related" evidence="6">
    <location>
        <begin position="163"/>
        <end position="300"/>
    </location>
</feature>
<evidence type="ECO:0000313" key="8">
    <source>
        <dbReference type="Proteomes" id="UP000010420"/>
    </source>
</evidence>
<evidence type="ECO:0000256" key="5">
    <source>
        <dbReference type="SAM" id="Phobius"/>
    </source>
</evidence>
<dbReference type="RefSeq" id="WP_005215694.1">
    <property type="nucleotide sequence ID" value="NZ_KB291705.1"/>
</dbReference>
<feature type="transmembrane region" description="Helical" evidence="5">
    <location>
        <begin position="94"/>
        <end position="118"/>
    </location>
</feature>
<dbReference type="EMBL" id="AMEZ01000120">
    <property type="protein sequence ID" value="EKY22739.1"/>
    <property type="molecule type" value="Genomic_DNA"/>
</dbReference>
<comment type="caution">
    <text evidence="7">The sequence shown here is derived from an EMBL/GenBank/DDBJ whole genome shotgun (WGS) entry which is preliminary data.</text>
</comment>
<dbReference type="Proteomes" id="UP000010420">
    <property type="component" value="Unassembled WGS sequence"/>
</dbReference>
<accession>L1Q405</accession>
<feature type="transmembrane region" description="Helical" evidence="5">
    <location>
        <begin position="281"/>
        <end position="302"/>
    </location>
</feature>
<evidence type="ECO:0000313" key="7">
    <source>
        <dbReference type="EMBL" id="EKY22739.1"/>
    </source>
</evidence>
<evidence type="ECO:0000256" key="4">
    <source>
        <dbReference type="ARBA" id="ARBA00023136"/>
    </source>
</evidence>
<feature type="transmembrane region" description="Helical" evidence="5">
    <location>
        <begin position="6"/>
        <end position="27"/>
    </location>
</feature>
<dbReference type="HOGENOM" id="CLU_707342_0_0_9"/>
<comment type="subcellular location">
    <subcellularLocation>
        <location evidence="1">Membrane</location>
        <topology evidence="1">Multi-pass membrane protein</topology>
    </subcellularLocation>
</comment>
<dbReference type="PATRIC" id="fig|545697.3.peg.3038"/>
<feature type="transmembrane region" description="Helical" evidence="5">
    <location>
        <begin position="159"/>
        <end position="192"/>
    </location>
</feature>
<dbReference type="GO" id="GO:0016020">
    <property type="term" value="C:membrane"/>
    <property type="evidence" value="ECO:0007669"/>
    <property type="project" value="UniProtKB-SubCell"/>
</dbReference>